<evidence type="ECO:0000256" key="3">
    <source>
        <dbReference type="ARBA" id="ARBA00023125"/>
    </source>
</evidence>
<dbReference type="InterPro" id="IPR005119">
    <property type="entry name" value="LysR_subst-bd"/>
</dbReference>
<feature type="domain" description="HTH lysR-type" evidence="5">
    <location>
        <begin position="1"/>
        <end position="59"/>
    </location>
</feature>
<evidence type="ECO:0000256" key="2">
    <source>
        <dbReference type="ARBA" id="ARBA00023015"/>
    </source>
</evidence>
<dbReference type="EMBL" id="SJDL01000052">
    <property type="protein sequence ID" value="TBW48122.1"/>
    <property type="molecule type" value="Genomic_DNA"/>
</dbReference>
<dbReference type="SUPFAM" id="SSF53850">
    <property type="entry name" value="Periplasmic binding protein-like II"/>
    <property type="match status" value="1"/>
</dbReference>
<accession>A0ABY1ZEJ2</accession>
<protein>
    <submittedName>
        <fullName evidence="6">LysR family transcriptional regulator</fullName>
    </submittedName>
</protein>
<dbReference type="InterPro" id="IPR058163">
    <property type="entry name" value="LysR-type_TF_proteobact-type"/>
</dbReference>
<evidence type="ECO:0000313" key="6">
    <source>
        <dbReference type="EMBL" id="TBW48122.1"/>
    </source>
</evidence>
<keyword evidence="7" id="KW-1185">Reference proteome</keyword>
<evidence type="ECO:0000313" key="7">
    <source>
        <dbReference type="Proteomes" id="UP000313645"/>
    </source>
</evidence>
<dbReference type="Proteomes" id="UP000313645">
    <property type="component" value="Unassembled WGS sequence"/>
</dbReference>
<keyword evidence="4" id="KW-0804">Transcription</keyword>
<dbReference type="PROSITE" id="PS50931">
    <property type="entry name" value="HTH_LYSR"/>
    <property type="match status" value="1"/>
</dbReference>
<evidence type="ECO:0000256" key="1">
    <source>
        <dbReference type="ARBA" id="ARBA00009437"/>
    </source>
</evidence>
<dbReference type="InterPro" id="IPR036390">
    <property type="entry name" value="WH_DNA-bd_sf"/>
</dbReference>
<dbReference type="Pfam" id="PF00126">
    <property type="entry name" value="HTH_1"/>
    <property type="match status" value="1"/>
</dbReference>
<dbReference type="CDD" id="cd08422">
    <property type="entry name" value="PBP2_CrgA_like"/>
    <property type="match status" value="1"/>
</dbReference>
<dbReference type="Gene3D" id="3.40.190.290">
    <property type="match status" value="1"/>
</dbReference>
<dbReference type="PANTHER" id="PTHR30537:SF5">
    <property type="entry name" value="HTH-TYPE TRANSCRIPTIONAL ACTIVATOR TTDR-RELATED"/>
    <property type="match status" value="1"/>
</dbReference>
<evidence type="ECO:0000256" key="4">
    <source>
        <dbReference type="ARBA" id="ARBA00023163"/>
    </source>
</evidence>
<evidence type="ECO:0000259" key="5">
    <source>
        <dbReference type="PROSITE" id="PS50931"/>
    </source>
</evidence>
<name>A0ABY1ZEJ2_9GAMM</name>
<comment type="caution">
    <text evidence="6">The sequence shown here is derived from an EMBL/GenBank/DDBJ whole genome shotgun (WGS) entry which is preliminary data.</text>
</comment>
<keyword evidence="3" id="KW-0238">DNA-binding</keyword>
<proteinExistence type="inferred from homology"/>
<sequence>MHSLENMAVFAAVVEHGSFSAAADWLGLSTPVVSKRVSALEKDLSARLLHRTTRKLSLTEAGSVFYPHCARIVSEAREAGDAVAHLNAAPRGLLRITAPINFGSYQLADALPGFLARYPEIEVEMDMSDRQVDLAAEGFDLAIRLTSQPPANLAARHLTASRRTACASPEYWARHGKPVVPTDLTGHNCIIYSPNPNFNRWYFNGPAGLETISVNGNFRVNNTQAMVAAALGGLGVLMLTSFTVDRYIRSGALEPVLTDYISPETDVYALYLPTRHLSTKARVFIDFLVERYQAGPAPDDPGQPMPGPRAASR</sequence>
<comment type="similarity">
    <text evidence="1">Belongs to the LysR transcriptional regulatory family.</text>
</comment>
<dbReference type="Pfam" id="PF03466">
    <property type="entry name" value="LysR_substrate"/>
    <property type="match status" value="1"/>
</dbReference>
<dbReference type="InterPro" id="IPR036388">
    <property type="entry name" value="WH-like_DNA-bd_sf"/>
</dbReference>
<organism evidence="6 7">
    <name type="scientific">Marinobacter halodurans</name>
    <dbReference type="NCBI Taxonomy" id="2528979"/>
    <lineage>
        <taxon>Bacteria</taxon>
        <taxon>Pseudomonadati</taxon>
        <taxon>Pseudomonadota</taxon>
        <taxon>Gammaproteobacteria</taxon>
        <taxon>Pseudomonadales</taxon>
        <taxon>Marinobacteraceae</taxon>
        <taxon>Marinobacter</taxon>
    </lineage>
</organism>
<dbReference type="SUPFAM" id="SSF46785">
    <property type="entry name" value="Winged helix' DNA-binding domain"/>
    <property type="match status" value="1"/>
</dbReference>
<dbReference type="PANTHER" id="PTHR30537">
    <property type="entry name" value="HTH-TYPE TRANSCRIPTIONAL REGULATOR"/>
    <property type="match status" value="1"/>
</dbReference>
<dbReference type="RefSeq" id="WP_131483975.1">
    <property type="nucleotide sequence ID" value="NZ_SJDL01000052.1"/>
</dbReference>
<keyword evidence="2" id="KW-0805">Transcription regulation</keyword>
<gene>
    <name evidence="6" type="ORF">EZI54_21690</name>
</gene>
<dbReference type="InterPro" id="IPR000847">
    <property type="entry name" value="LysR_HTH_N"/>
</dbReference>
<dbReference type="Gene3D" id="1.10.10.10">
    <property type="entry name" value="Winged helix-like DNA-binding domain superfamily/Winged helix DNA-binding domain"/>
    <property type="match status" value="1"/>
</dbReference>
<reference evidence="6 7" key="1">
    <citation type="submission" date="2019-02" db="EMBL/GenBank/DDBJ databases">
        <title>Marinobacter halodurans sp. nov., a marine bacterium isolated from sea tidal flat.</title>
        <authorList>
            <person name="Yoo Y."/>
            <person name="Lee D.W."/>
            <person name="Kim B.S."/>
            <person name="Kim J.-J."/>
        </authorList>
    </citation>
    <scope>NUCLEOTIDE SEQUENCE [LARGE SCALE GENOMIC DNA]</scope>
    <source>
        <strain evidence="6 7">YJ-S3-2</strain>
    </source>
</reference>